<keyword evidence="5 8" id="KW-0812">Transmembrane</keyword>
<dbReference type="PANTHER" id="PTHR30450:SF1">
    <property type="entry name" value="D-METHIONINE TRANSPORT SYSTEM PERMEASE PROTEIN METI-RELATED"/>
    <property type="match status" value="1"/>
</dbReference>
<keyword evidence="6 8" id="KW-1133">Transmembrane helix</keyword>
<dbReference type="PROSITE" id="PS50928">
    <property type="entry name" value="ABC_TM1"/>
    <property type="match status" value="1"/>
</dbReference>
<dbReference type="PANTHER" id="PTHR30450">
    <property type="entry name" value="ABC TRANSPORTER PERMEASE"/>
    <property type="match status" value="1"/>
</dbReference>
<accession>A0A1I0A2F5</accession>
<keyword evidence="3 8" id="KW-0813">Transport</keyword>
<reference evidence="10 11" key="1">
    <citation type="submission" date="2016-10" db="EMBL/GenBank/DDBJ databases">
        <authorList>
            <person name="de Groot N.N."/>
        </authorList>
    </citation>
    <scope>NUCLEOTIDE SEQUENCE [LARGE SCALE GENOMIC DNA]</scope>
    <source>
        <strain evidence="10 11">DSM 18979</strain>
    </source>
</reference>
<evidence type="ECO:0000259" key="9">
    <source>
        <dbReference type="PROSITE" id="PS50928"/>
    </source>
</evidence>
<dbReference type="Gene3D" id="1.10.3720.10">
    <property type="entry name" value="MetI-like"/>
    <property type="match status" value="1"/>
</dbReference>
<dbReference type="InterPro" id="IPR051322">
    <property type="entry name" value="AA_ABC_Transporter_Permease"/>
</dbReference>
<evidence type="ECO:0000256" key="7">
    <source>
        <dbReference type="ARBA" id="ARBA00023136"/>
    </source>
</evidence>
<dbReference type="NCBIfam" id="NF008049">
    <property type="entry name" value="PRK10782.1"/>
    <property type="match status" value="1"/>
</dbReference>
<evidence type="ECO:0000256" key="8">
    <source>
        <dbReference type="RuleBase" id="RU363032"/>
    </source>
</evidence>
<feature type="transmembrane region" description="Helical" evidence="8">
    <location>
        <begin position="51"/>
        <end position="74"/>
    </location>
</feature>
<keyword evidence="4" id="KW-1003">Cell membrane</keyword>
<dbReference type="AlphaFoldDB" id="A0A1I0A2F5"/>
<proteinExistence type="inferred from homology"/>
<name>A0A1I0A2F5_9FIRM</name>
<dbReference type="InterPro" id="IPR000515">
    <property type="entry name" value="MetI-like"/>
</dbReference>
<dbReference type="SUPFAM" id="SSF161098">
    <property type="entry name" value="MetI-like"/>
    <property type="match status" value="1"/>
</dbReference>
<dbReference type="GO" id="GO:0005886">
    <property type="term" value="C:plasma membrane"/>
    <property type="evidence" value="ECO:0007669"/>
    <property type="project" value="UniProtKB-SubCell"/>
</dbReference>
<sequence>MERLLGLLLPSLRETFYMVTISTLFAVFIGTPLGIVLVITKRNHIMDHPMLNQLFSYIINMGRSFPFIILLISIIPFTRIVVGTSIGTTAAIVPLTVATIPFFARIIENALLEVDKGVIEASQAMGATNFQIIYKVLIPESMPAILLGITITIVNVIGYSAMAGAIGGGGLGDLAIRYGYHRFDKEVMIWTVFLLIIIVQFVQISGNYAAKKIDRR</sequence>
<evidence type="ECO:0000256" key="5">
    <source>
        <dbReference type="ARBA" id="ARBA00022692"/>
    </source>
</evidence>
<dbReference type="FunFam" id="1.10.3720.10:FF:000002">
    <property type="entry name" value="D-methionine ABC transporter permease MetI"/>
    <property type="match status" value="1"/>
</dbReference>
<evidence type="ECO:0000313" key="11">
    <source>
        <dbReference type="Proteomes" id="UP000199568"/>
    </source>
</evidence>
<evidence type="ECO:0000256" key="1">
    <source>
        <dbReference type="ARBA" id="ARBA00004651"/>
    </source>
</evidence>
<evidence type="ECO:0000313" key="10">
    <source>
        <dbReference type="EMBL" id="SES88243.1"/>
    </source>
</evidence>
<dbReference type="GO" id="GO:0048473">
    <property type="term" value="P:D-methionine transmembrane transport"/>
    <property type="evidence" value="ECO:0007669"/>
    <property type="project" value="TreeGrafter"/>
</dbReference>
<comment type="subcellular location">
    <subcellularLocation>
        <location evidence="1 8">Cell membrane</location>
        <topology evidence="1 8">Multi-pass membrane protein</topology>
    </subcellularLocation>
</comment>
<organism evidence="10 11">
    <name type="scientific">Natronincola peptidivorans</name>
    <dbReference type="NCBI Taxonomy" id="426128"/>
    <lineage>
        <taxon>Bacteria</taxon>
        <taxon>Bacillati</taxon>
        <taxon>Bacillota</taxon>
        <taxon>Clostridia</taxon>
        <taxon>Peptostreptococcales</taxon>
        <taxon>Natronincolaceae</taxon>
        <taxon>Natronincola</taxon>
    </lineage>
</organism>
<feature type="transmembrane region" description="Helical" evidence="8">
    <location>
        <begin position="187"/>
        <end position="210"/>
    </location>
</feature>
<evidence type="ECO:0000256" key="3">
    <source>
        <dbReference type="ARBA" id="ARBA00022448"/>
    </source>
</evidence>
<dbReference type="RefSeq" id="WP_090439766.1">
    <property type="nucleotide sequence ID" value="NZ_FOHU01000002.1"/>
</dbReference>
<dbReference type="EMBL" id="FOHU01000002">
    <property type="protein sequence ID" value="SES88243.1"/>
    <property type="molecule type" value="Genomic_DNA"/>
</dbReference>
<dbReference type="Proteomes" id="UP000199568">
    <property type="component" value="Unassembled WGS sequence"/>
</dbReference>
<dbReference type="CDD" id="cd06261">
    <property type="entry name" value="TM_PBP2"/>
    <property type="match status" value="1"/>
</dbReference>
<evidence type="ECO:0000256" key="2">
    <source>
        <dbReference type="ARBA" id="ARBA00007069"/>
    </source>
</evidence>
<gene>
    <name evidence="10" type="ORF">SAMN05660297_00843</name>
</gene>
<protein>
    <submittedName>
        <fullName evidence="10">D-methionine transport system permease protein</fullName>
    </submittedName>
</protein>
<comment type="similarity">
    <text evidence="2">Belongs to the binding-protein-dependent transport system permease family. CysTW subfamily.</text>
</comment>
<dbReference type="Pfam" id="PF00528">
    <property type="entry name" value="BPD_transp_1"/>
    <property type="match status" value="1"/>
</dbReference>
<dbReference type="InterPro" id="IPR035906">
    <property type="entry name" value="MetI-like_sf"/>
</dbReference>
<feature type="domain" description="ABC transmembrane type-1" evidence="9">
    <location>
        <begin position="12"/>
        <end position="205"/>
    </location>
</feature>
<feature type="transmembrane region" description="Helical" evidence="8">
    <location>
        <begin position="144"/>
        <end position="167"/>
    </location>
</feature>
<feature type="transmembrane region" description="Helical" evidence="8">
    <location>
        <begin position="16"/>
        <end position="39"/>
    </location>
</feature>
<dbReference type="STRING" id="426128.SAMN05660297_00843"/>
<evidence type="ECO:0000256" key="6">
    <source>
        <dbReference type="ARBA" id="ARBA00022989"/>
    </source>
</evidence>
<evidence type="ECO:0000256" key="4">
    <source>
        <dbReference type="ARBA" id="ARBA00022475"/>
    </source>
</evidence>
<dbReference type="OrthoDB" id="9793490at2"/>
<feature type="transmembrane region" description="Helical" evidence="8">
    <location>
        <begin position="80"/>
        <end position="104"/>
    </location>
</feature>
<keyword evidence="11" id="KW-1185">Reference proteome</keyword>
<keyword evidence="7 8" id="KW-0472">Membrane</keyword>